<protein>
    <recommendedName>
        <fullName evidence="3">FXSXX-COOH protein</fullName>
    </recommendedName>
</protein>
<organism evidence="1 2">
    <name type="scientific">Bailinhaonella thermotolerans</name>
    <dbReference type="NCBI Taxonomy" id="1070861"/>
    <lineage>
        <taxon>Bacteria</taxon>
        <taxon>Bacillati</taxon>
        <taxon>Actinomycetota</taxon>
        <taxon>Actinomycetes</taxon>
        <taxon>Streptosporangiales</taxon>
        <taxon>Streptosporangiaceae</taxon>
        <taxon>Bailinhaonella</taxon>
    </lineage>
</organism>
<dbReference type="Proteomes" id="UP000265768">
    <property type="component" value="Unassembled WGS sequence"/>
</dbReference>
<dbReference type="RefSeq" id="WP_119928761.1">
    <property type="nucleotide sequence ID" value="NZ_QZEY01000010.1"/>
</dbReference>
<accession>A0A3A4AVS7</accession>
<keyword evidence="2" id="KW-1185">Reference proteome</keyword>
<dbReference type="AlphaFoldDB" id="A0A3A4AVS7"/>
<gene>
    <name evidence="1" type="ORF">D5H75_23875</name>
</gene>
<evidence type="ECO:0000313" key="2">
    <source>
        <dbReference type="Proteomes" id="UP000265768"/>
    </source>
</evidence>
<sequence>MNAGESRAEPGHDEAGGVLDLSGVSLAEIRELSENDPSAFGAALRRVLCSAAEGERLLGHDSSI</sequence>
<reference evidence="1 2" key="1">
    <citation type="submission" date="2018-09" db="EMBL/GenBank/DDBJ databases">
        <title>YIM 75507 draft genome.</title>
        <authorList>
            <person name="Tang S."/>
            <person name="Feng Y."/>
        </authorList>
    </citation>
    <scope>NUCLEOTIDE SEQUENCE [LARGE SCALE GENOMIC DNA]</scope>
    <source>
        <strain evidence="1 2">YIM 75507</strain>
    </source>
</reference>
<comment type="caution">
    <text evidence="1">The sequence shown here is derived from an EMBL/GenBank/DDBJ whole genome shotgun (WGS) entry which is preliminary data.</text>
</comment>
<name>A0A3A4AVS7_9ACTN</name>
<evidence type="ECO:0008006" key="3">
    <source>
        <dbReference type="Google" id="ProtNLM"/>
    </source>
</evidence>
<evidence type="ECO:0000313" key="1">
    <source>
        <dbReference type="EMBL" id="RJL29983.1"/>
    </source>
</evidence>
<proteinExistence type="predicted"/>
<dbReference type="EMBL" id="QZEY01000010">
    <property type="protein sequence ID" value="RJL29983.1"/>
    <property type="molecule type" value="Genomic_DNA"/>
</dbReference>